<evidence type="ECO:0000313" key="1">
    <source>
        <dbReference type="EMBL" id="TYT74438.1"/>
    </source>
</evidence>
<dbReference type="AlphaFoldDB" id="A0A5S5MFH2"/>
<dbReference type="Proteomes" id="UP000321899">
    <property type="component" value="Unassembled WGS sequence"/>
</dbReference>
<proteinExistence type="predicted"/>
<gene>
    <name evidence="1" type="ORF">FIM25_09785</name>
</gene>
<evidence type="ECO:0000313" key="2">
    <source>
        <dbReference type="Proteomes" id="UP000321899"/>
    </source>
</evidence>
<sequence length="110" mass="12607">MRQYVVDTLQPEDYRRLKEVLDARFGLPLVGGVYWVELPETLCTPMQAEHKACSPHVMALDLEETRLSCEFLVRTRKAMHCICMGYAGREQRGWIMDMVDTLLEDAGVTA</sequence>
<dbReference type="RefSeq" id="WP_139448729.1">
    <property type="nucleotide sequence ID" value="NZ_VDMB01000011.1"/>
</dbReference>
<reference evidence="1 2" key="1">
    <citation type="submission" date="2019-06" db="EMBL/GenBank/DDBJ databases">
        <title>Desulfobotulus mexicanus sp. nov., a novel sulfate-reducing bacterium isolated from the sediment of an alkaline crater lake in Mexico.</title>
        <authorList>
            <person name="Hirschler-Rea A."/>
        </authorList>
    </citation>
    <scope>NUCLEOTIDE SEQUENCE [LARGE SCALE GENOMIC DNA]</scope>
    <source>
        <strain evidence="1 2">PAR22N</strain>
    </source>
</reference>
<organism evidence="1 2">
    <name type="scientific">Desulfobotulus mexicanus</name>
    <dbReference type="NCBI Taxonomy" id="2586642"/>
    <lineage>
        <taxon>Bacteria</taxon>
        <taxon>Pseudomonadati</taxon>
        <taxon>Thermodesulfobacteriota</taxon>
        <taxon>Desulfobacteria</taxon>
        <taxon>Desulfobacterales</taxon>
        <taxon>Desulfobacteraceae</taxon>
        <taxon>Desulfobotulus</taxon>
    </lineage>
</organism>
<comment type="caution">
    <text evidence="1">The sequence shown here is derived from an EMBL/GenBank/DDBJ whole genome shotgun (WGS) entry which is preliminary data.</text>
</comment>
<protein>
    <submittedName>
        <fullName evidence="1">Uncharacterized protein</fullName>
    </submittedName>
</protein>
<name>A0A5S5MFH2_9BACT</name>
<dbReference type="EMBL" id="VDMB01000011">
    <property type="protein sequence ID" value="TYT74438.1"/>
    <property type="molecule type" value="Genomic_DNA"/>
</dbReference>
<dbReference type="OrthoDB" id="5459426at2"/>
<keyword evidence="2" id="KW-1185">Reference proteome</keyword>
<accession>A0A5S5MFH2</accession>